<dbReference type="Gene3D" id="3.40.50.12780">
    <property type="entry name" value="N-terminal domain of ligase-like"/>
    <property type="match status" value="2"/>
</dbReference>
<keyword evidence="5" id="KW-0812">Transmembrane</keyword>
<dbReference type="SUPFAM" id="SSF56801">
    <property type="entry name" value="Acetyl-CoA synthetase-like"/>
    <property type="match status" value="1"/>
</dbReference>
<dbReference type="InterPro" id="IPR045851">
    <property type="entry name" value="AMP-bd_C_sf"/>
</dbReference>
<keyword evidence="5" id="KW-0472">Membrane</keyword>
<organism evidence="7 8">
    <name type="scientific">Ceratopteris richardii</name>
    <name type="common">Triangle waterfern</name>
    <dbReference type="NCBI Taxonomy" id="49495"/>
    <lineage>
        <taxon>Eukaryota</taxon>
        <taxon>Viridiplantae</taxon>
        <taxon>Streptophyta</taxon>
        <taxon>Embryophyta</taxon>
        <taxon>Tracheophyta</taxon>
        <taxon>Polypodiopsida</taxon>
        <taxon>Polypodiidae</taxon>
        <taxon>Polypodiales</taxon>
        <taxon>Pteridineae</taxon>
        <taxon>Pteridaceae</taxon>
        <taxon>Parkerioideae</taxon>
        <taxon>Ceratopteris</taxon>
    </lineage>
</organism>
<evidence type="ECO:0000256" key="5">
    <source>
        <dbReference type="SAM" id="Phobius"/>
    </source>
</evidence>
<proteinExistence type="inferred from homology"/>
<feature type="domain" description="AMP-dependent synthetase/ligase" evidence="6">
    <location>
        <begin position="264"/>
        <end position="415"/>
    </location>
</feature>
<evidence type="ECO:0000256" key="2">
    <source>
        <dbReference type="ARBA" id="ARBA00012959"/>
    </source>
</evidence>
<accession>A0A8T2TQ16</accession>
<evidence type="ECO:0000259" key="6">
    <source>
        <dbReference type="Pfam" id="PF00501"/>
    </source>
</evidence>
<dbReference type="PANTHER" id="PTHR24096:SF149">
    <property type="entry name" value="AMP-BINDING DOMAIN-CONTAINING PROTEIN-RELATED"/>
    <property type="match status" value="1"/>
</dbReference>
<evidence type="ECO:0000256" key="4">
    <source>
        <dbReference type="ARBA" id="ARBA00034252"/>
    </source>
</evidence>
<dbReference type="InterPro" id="IPR042099">
    <property type="entry name" value="ANL_N_sf"/>
</dbReference>
<evidence type="ECO:0000256" key="1">
    <source>
        <dbReference type="ARBA" id="ARBA00006432"/>
    </source>
</evidence>
<feature type="domain" description="AMP-dependent synthetase/ligase" evidence="6">
    <location>
        <begin position="69"/>
        <end position="256"/>
    </location>
</feature>
<dbReference type="AlphaFoldDB" id="A0A8T2TQ16"/>
<dbReference type="Gene3D" id="3.30.300.30">
    <property type="match status" value="1"/>
</dbReference>
<dbReference type="InterPro" id="IPR000873">
    <property type="entry name" value="AMP-dep_synth/lig_dom"/>
</dbReference>
<comment type="similarity">
    <text evidence="1">Belongs to the ATP-dependent AMP-binding enzyme family.</text>
</comment>
<dbReference type="PROSITE" id="PS00455">
    <property type="entry name" value="AMP_BINDING"/>
    <property type="match status" value="1"/>
</dbReference>
<evidence type="ECO:0000313" key="8">
    <source>
        <dbReference type="Proteomes" id="UP000825935"/>
    </source>
</evidence>
<protein>
    <recommendedName>
        <fullName evidence="2">4-coumarate--CoA ligase</fullName>
        <ecNumber evidence="2">6.2.1.12</ecNumber>
    </recommendedName>
</protein>
<dbReference type="GO" id="GO:0016207">
    <property type="term" value="F:4-coumarate-CoA ligase activity"/>
    <property type="evidence" value="ECO:0007669"/>
    <property type="project" value="UniProtKB-EC"/>
</dbReference>
<gene>
    <name evidence="7" type="ORF">KP509_12G077900</name>
</gene>
<dbReference type="OrthoDB" id="10253869at2759"/>
<keyword evidence="3" id="KW-0436">Ligase</keyword>
<comment type="caution">
    <text evidence="7">The sequence shown here is derived from an EMBL/GenBank/DDBJ whole genome shotgun (WGS) entry which is preliminary data.</text>
</comment>
<comment type="catalytic activity">
    <reaction evidence="4">
        <text>(E)-4-coumarate + ATP + CoA = (E)-4-coumaroyl-CoA + AMP + diphosphate</text>
        <dbReference type="Rhea" id="RHEA:19641"/>
        <dbReference type="ChEBI" id="CHEBI:12876"/>
        <dbReference type="ChEBI" id="CHEBI:30616"/>
        <dbReference type="ChEBI" id="CHEBI:33019"/>
        <dbReference type="ChEBI" id="CHEBI:57287"/>
        <dbReference type="ChEBI" id="CHEBI:85008"/>
        <dbReference type="ChEBI" id="CHEBI:456215"/>
        <dbReference type="EC" id="6.2.1.12"/>
    </reaction>
    <physiologicalReaction direction="left-to-right" evidence="4">
        <dbReference type="Rhea" id="RHEA:19642"/>
    </physiologicalReaction>
</comment>
<dbReference type="InterPro" id="IPR020845">
    <property type="entry name" value="AMP-binding_CS"/>
</dbReference>
<dbReference type="EMBL" id="CM035417">
    <property type="protein sequence ID" value="KAH7423863.1"/>
    <property type="molecule type" value="Genomic_DNA"/>
</dbReference>
<keyword evidence="5" id="KW-1133">Transmembrane helix</keyword>
<dbReference type="Proteomes" id="UP000825935">
    <property type="component" value="Chromosome 12"/>
</dbReference>
<feature type="transmembrane region" description="Helical" evidence="5">
    <location>
        <begin position="112"/>
        <end position="136"/>
    </location>
</feature>
<reference evidence="7" key="1">
    <citation type="submission" date="2021-08" db="EMBL/GenBank/DDBJ databases">
        <title>WGS assembly of Ceratopteris richardii.</title>
        <authorList>
            <person name="Marchant D.B."/>
            <person name="Chen G."/>
            <person name="Jenkins J."/>
            <person name="Shu S."/>
            <person name="Leebens-Mack J."/>
            <person name="Grimwood J."/>
            <person name="Schmutz J."/>
            <person name="Soltis P."/>
            <person name="Soltis D."/>
            <person name="Chen Z.-H."/>
        </authorList>
    </citation>
    <scope>NUCLEOTIDE SEQUENCE</scope>
    <source>
        <strain evidence="7">Whitten #5841</strain>
        <tissue evidence="7">Leaf</tissue>
    </source>
</reference>
<dbReference type="PANTHER" id="PTHR24096">
    <property type="entry name" value="LONG-CHAIN-FATTY-ACID--COA LIGASE"/>
    <property type="match status" value="1"/>
</dbReference>
<evidence type="ECO:0000256" key="3">
    <source>
        <dbReference type="ARBA" id="ARBA00022598"/>
    </source>
</evidence>
<name>A0A8T2TQ16_CERRI</name>
<evidence type="ECO:0000313" key="7">
    <source>
        <dbReference type="EMBL" id="KAH7423863.1"/>
    </source>
</evidence>
<dbReference type="Pfam" id="PF00501">
    <property type="entry name" value="AMP-binding"/>
    <property type="match status" value="2"/>
</dbReference>
<sequence>MAPPHEEPADTSLSATDDAYSASGAHKLDSCAATSHAANTYFRSKLPDISIPDHLPVAKYCMERAHDISDKPCLLQNMEVEKGFYTYGEVEISARRVASGLLNMGLKKGNTIMLLLPNSVEFVLFFMGAAMAGVVITTCNPFFTKNEIGKQIYGSGAKLIITQEANAEKVSNAIDGRSDVKIVLIEGERADGRGGDVVSGVHLHAAELLNASLDGFQEVEISPDDLVVLPYSSGTTGLPKGVMHTHKGLLTSIAQQVEGENPHVCLRVGASVVLMEKFEVGSLLEVIERRKVTIAPLVPPIVVSLAKSPLLTSYDLSSIRFLMCGAASLSSDLEEAFRARIPHAIMAQGYGMTEAFLLSVSLDFAKHPFPSKKGSCGTVVRNAMMKIVHPETGACLPRNHPGEICIKGNEIMKGYINDDDATKNAIDAQGFLHTGDIGLVDDDEEIFIVGRAKEIIKYKGFQVSPAELENILMSHTSITDAGCSPSGKILRKELIKALETQNSVI</sequence>
<keyword evidence="8" id="KW-1185">Reference proteome</keyword>
<dbReference type="EC" id="6.2.1.12" evidence="2"/>